<protein>
    <submittedName>
        <fullName evidence="2">Uncharacterized protein</fullName>
    </submittedName>
</protein>
<dbReference type="EMBL" id="JACGCI010000054">
    <property type="protein sequence ID" value="KAF6750881.1"/>
    <property type="molecule type" value="Genomic_DNA"/>
</dbReference>
<feature type="compositionally biased region" description="Low complexity" evidence="1">
    <location>
        <begin position="28"/>
        <end position="45"/>
    </location>
</feature>
<feature type="compositionally biased region" description="Basic and acidic residues" evidence="1">
    <location>
        <begin position="242"/>
        <end position="251"/>
    </location>
</feature>
<keyword evidence="3" id="KW-1185">Reference proteome</keyword>
<feature type="compositionally biased region" description="Low complexity" evidence="1">
    <location>
        <begin position="95"/>
        <end position="106"/>
    </location>
</feature>
<feature type="compositionally biased region" description="Low complexity" evidence="1">
    <location>
        <begin position="180"/>
        <end position="194"/>
    </location>
</feature>
<gene>
    <name evidence="2" type="ORF">DFP72DRAFT_1172727</name>
</gene>
<evidence type="ECO:0000313" key="2">
    <source>
        <dbReference type="EMBL" id="KAF6750881.1"/>
    </source>
</evidence>
<proteinExistence type="predicted"/>
<comment type="caution">
    <text evidence="2">The sequence shown here is derived from an EMBL/GenBank/DDBJ whole genome shotgun (WGS) entry which is preliminary data.</text>
</comment>
<feature type="region of interest" description="Disordered" evidence="1">
    <location>
        <begin position="1"/>
        <end position="287"/>
    </location>
</feature>
<feature type="compositionally biased region" description="Polar residues" evidence="1">
    <location>
        <begin position="18"/>
        <end position="27"/>
    </location>
</feature>
<organism evidence="2 3">
    <name type="scientific">Ephemerocybe angulata</name>
    <dbReference type="NCBI Taxonomy" id="980116"/>
    <lineage>
        <taxon>Eukaryota</taxon>
        <taxon>Fungi</taxon>
        <taxon>Dikarya</taxon>
        <taxon>Basidiomycota</taxon>
        <taxon>Agaricomycotina</taxon>
        <taxon>Agaricomycetes</taxon>
        <taxon>Agaricomycetidae</taxon>
        <taxon>Agaricales</taxon>
        <taxon>Agaricineae</taxon>
        <taxon>Psathyrellaceae</taxon>
        <taxon>Ephemerocybe</taxon>
    </lineage>
</organism>
<name>A0A8H6HQL2_9AGAR</name>
<feature type="compositionally biased region" description="Acidic residues" evidence="1">
    <location>
        <begin position="120"/>
        <end position="156"/>
    </location>
</feature>
<reference evidence="2 3" key="1">
    <citation type="submission" date="2020-07" db="EMBL/GenBank/DDBJ databases">
        <title>Comparative genomics of pyrophilous fungi reveals a link between fire events and developmental genes.</title>
        <authorList>
            <consortium name="DOE Joint Genome Institute"/>
            <person name="Steindorff A.S."/>
            <person name="Carver A."/>
            <person name="Calhoun S."/>
            <person name="Stillman K."/>
            <person name="Liu H."/>
            <person name="Lipzen A."/>
            <person name="Pangilinan J."/>
            <person name="Labutti K."/>
            <person name="Bruns T.D."/>
            <person name="Grigoriev I.V."/>
        </authorList>
    </citation>
    <scope>NUCLEOTIDE SEQUENCE [LARGE SCALE GENOMIC DNA]</scope>
    <source>
        <strain evidence="2 3">CBS 144469</strain>
    </source>
</reference>
<feature type="compositionally biased region" description="Basic and acidic residues" evidence="1">
    <location>
        <begin position="65"/>
        <end position="75"/>
    </location>
</feature>
<dbReference type="Proteomes" id="UP000521943">
    <property type="component" value="Unassembled WGS sequence"/>
</dbReference>
<feature type="compositionally biased region" description="Basic residues" evidence="1">
    <location>
        <begin position="161"/>
        <end position="175"/>
    </location>
</feature>
<sequence length="287" mass="30978">MGGERGHTQCALHAGQPKASSYSHSAKSGNSRRPSSTPNSISPSTAFPALFVRPEPPAPSTENDDLFRVDEDPSRPYRGTQNPSPPRARAPSTWPRRSLPLFLSSSAFGESDSEAQALNDFDDDGDREADGDYQGESGDGDEDEDESDMEIDEDDVEVPRRIHQKRRRRRRKKRASPTGKKSSASISKAVSNAATADIEERQSSSSKKGAARTQKRPKGDEPAGLLKGLKGKPRSCQSSARSDVESDRDFEYNGGCLDVDEDEASLKAARGEKGRNSGVRGANVSAA</sequence>
<dbReference type="AlphaFoldDB" id="A0A8H6HQL2"/>
<accession>A0A8H6HQL2</accession>
<evidence type="ECO:0000313" key="3">
    <source>
        <dbReference type="Proteomes" id="UP000521943"/>
    </source>
</evidence>
<evidence type="ECO:0000256" key="1">
    <source>
        <dbReference type="SAM" id="MobiDB-lite"/>
    </source>
</evidence>